<reference evidence="4 5" key="1">
    <citation type="journal article" date="2017" name="PLoS Biol.">
        <title>The sea cucumber genome provides insights into morphological evolution and visceral regeneration.</title>
        <authorList>
            <person name="Zhang X."/>
            <person name="Sun L."/>
            <person name="Yuan J."/>
            <person name="Sun Y."/>
            <person name="Gao Y."/>
            <person name="Zhang L."/>
            <person name="Li S."/>
            <person name="Dai H."/>
            <person name="Hamel J.F."/>
            <person name="Liu C."/>
            <person name="Yu Y."/>
            <person name="Liu S."/>
            <person name="Lin W."/>
            <person name="Guo K."/>
            <person name="Jin S."/>
            <person name="Xu P."/>
            <person name="Storey K.B."/>
            <person name="Huan P."/>
            <person name="Zhang T."/>
            <person name="Zhou Y."/>
            <person name="Zhang J."/>
            <person name="Lin C."/>
            <person name="Li X."/>
            <person name="Xing L."/>
            <person name="Huo D."/>
            <person name="Sun M."/>
            <person name="Wang L."/>
            <person name="Mercier A."/>
            <person name="Li F."/>
            <person name="Yang H."/>
            <person name="Xiang J."/>
        </authorList>
    </citation>
    <scope>NUCLEOTIDE SEQUENCE [LARGE SCALE GENOMIC DNA]</scope>
    <source>
        <strain evidence="4">Shaxun</strain>
        <tissue evidence="4">Muscle</tissue>
    </source>
</reference>
<organism evidence="4 5">
    <name type="scientific">Stichopus japonicus</name>
    <name type="common">Sea cucumber</name>
    <dbReference type="NCBI Taxonomy" id="307972"/>
    <lineage>
        <taxon>Eukaryota</taxon>
        <taxon>Metazoa</taxon>
        <taxon>Echinodermata</taxon>
        <taxon>Eleutherozoa</taxon>
        <taxon>Echinozoa</taxon>
        <taxon>Holothuroidea</taxon>
        <taxon>Aspidochirotacea</taxon>
        <taxon>Aspidochirotida</taxon>
        <taxon>Stichopodidae</taxon>
        <taxon>Apostichopus</taxon>
    </lineage>
</organism>
<proteinExistence type="predicted"/>
<dbReference type="Proteomes" id="UP000230750">
    <property type="component" value="Unassembled WGS sequence"/>
</dbReference>
<dbReference type="STRING" id="307972.A0A2G8L2H1"/>
<evidence type="ECO:0000256" key="1">
    <source>
        <dbReference type="SAM" id="Coils"/>
    </source>
</evidence>
<evidence type="ECO:0000256" key="2">
    <source>
        <dbReference type="SAM" id="MobiDB-lite"/>
    </source>
</evidence>
<dbReference type="GO" id="GO:0007165">
    <property type="term" value="P:signal transduction"/>
    <property type="evidence" value="ECO:0007669"/>
    <property type="project" value="InterPro"/>
</dbReference>
<dbReference type="OrthoDB" id="6078042at2759"/>
<keyword evidence="5" id="KW-1185">Reference proteome</keyword>
<evidence type="ECO:0000259" key="3">
    <source>
        <dbReference type="PROSITE" id="PS50104"/>
    </source>
</evidence>
<sequence length="490" mass="56243">MDNTVKGQRSEVIELDKRAQVNEEEVQDMTEELEHKARQIEEVEHEQEKLGEDISNMEEEVKETGNKLTEIDQQTLVNAPKWSRDVSKILNPEHEYDWRSNVPKPVGEMSEKPCPVFISYQWDHQPEVKAVKDHLEMAGYGCWMDIGQMGGGDQLFAKINEGMRAAKLVLCMVTTKYAKSENCNKEVNLANLLNKPIIPILIENIPWPPEGSMSMLFAQLLYIQFFSEGEYVRGKKFWPDDRFHELLGQIGYYATPNTQLLRGEYRKKLSNLTKHPNRKDQDIAVPNSTYDIFLSYELDMRSKVTDIQHHLTEQGLTCWMDSPEVNTTKPRKEVVEDAVRRAKGMTWPPNGPISTTLSNKDCIDVRRYSTEQSNELIVEKVKKMFDLLEQNNNIKSSSTKNPENIRKDDEYFKDVKKSVNIERNVSDSVMKGKAPSPVYVKHVSAPGSSRSLPETSRHGPHNRLPGRADSDQGIPKRNKHSRRSTVCIII</sequence>
<name>A0A2G8L2H1_STIJA</name>
<feature type="domain" description="TIR" evidence="3">
    <location>
        <begin position="112"/>
        <end position="225"/>
    </location>
</feature>
<dbReference type="Pfam" id="PF13676">
    <property type="entry name" value="TIR_2"/>
    <property type="match status" value="1"/>
</dbReference>
<dbReference type="PANTHER" id="PTHR47508">
    <property type="entry name" value="SAM DOMAIN-CONTAINING PROTEIN-RELATED"/>
    <property type="match status" value="1"/>
</dbReference>
<accession>A0A2G8L2H1</accession>
<comment type="caution">
    <text evidence="4">The sequence shown here is derived from an EMBL/GenBank/DDBJ whole genome shotgun (WGS) entry which is preliminary data.</text>
</comment>
<keyword evidence="1" id="KW-0175">Coiled coil</keyword>
<feature type="region of interest" description="Disordered" evidence="2">
    <location>
        <begin position="426"/>
        <end position="490"/>
    </location>
</feature>
<dbReference type="AlphaFoldDB" id="A0A2G8L2H1"/>
<dbReference type="InterPro" id="IPR035897">
    <property type="entry name" value="Toll_tir_struct_dom_sf"/>
</dbReference>
<dbReference type="SUPFAM" id="SSF52200">
    <property type="entry name" value="Toll/Interleukin receptor TIR domain"/>
    <property type="match status" value="1"/>
</dbReference>
<dbReference type="Gene3D" id="3.40.50.10140">
    <property type="entry name" value="Toll/interleukin-1 receptor homology (TIR) domain"/>
    <property type="match status" value="2"/>
</dbReference>
<dbReference type="InterPro" id="IPR000157">
    <property type="entry name" value="TIR_dom"/>
</dbReference>
<evidence type="ECO:0000313" key="4">
    <source>
        <dbReference type="EMBL" id="PIK54432.1"/>
    </source>
</evidence>
<dbReference type="EMBL" id="MRZV01000248">
    <property type="protein sequence ID" value="PIK54432.1"/>
    <property type="molecule type" value="Genomic_DNA"/>
</dbReference>
<gene>
    <name evidence="4" type="ORF">BSL78_08645</name>
</gene>
<feature type="coiled-coil region" evidence="1">
    <location>
        <begin position="12"/>
        <end position="74"/>
    </location>
</feature>
<protein>
    <recommendedName>
        <fullName evidence="3">TIR domain-containing protein</fullName>
    </recommendedName>
</protein>
<dbReference type="PANTHER" id="PTHR47508:SF1">
    <property type="entry name" value="NON-SPECIFIC SERINE_THREONINE PROTEIN KINASE"/>
    <property type="match status" value="1"/>
</dbReference>
<evidence type="ECO:0000313" key="5">
    <source>
        <dbReference type="Proteomes" id="UP000230750"/>
    </source>
</evidence>
<dbReference type="PROSITE" id="PS50104">
    <property type="entry name" value="TIR"/>
    <property type="match status" value="1"/>
</dbReference>